<keyword evidence="3" id="KW-0645">Protease</keyword>
<dbReference type="InterPro" id="IPR001314">
    <property type="entry name" value="Peptidase_S1A"/>
</dbReference>
<dbReference type="Pfam" id="PF00089">
    <property type="entry name" value="Trypsin"/>
    <property type="match status" value="1"/>
</dbReference>
<dbReference type="InterPro" id="IPR018114">
    <property type="entry name" value="TRYPSIN_HIS"/>
</dbReference>
<comment type="similarity">
    <text evidence="2">Belongs to the peptidase S1 family. CLIP subfamily.</text>
</comment>
<sequence>MRGQLIFGLLLLGAHFGFSFLNEHGRIINGNLAVAKQFPYQVYYDVLDLTNLEEPIEWQPSCGGTLISKRIILTAAHCFRHPNIYAIKIYFGAVDKSNASEIGQHRLAVKRENVVVHQEYDDNAYNDIALIKLPIDVAFDEYIKPAKLPQPGISYPSEAIASGWGINKVSDDNKPSRDSKLRYFQFQILSHAECKKWKVQDFLVSSRICLAPSQNAPCNGDSGGPLIVSHNGDSVLLGVTSYGYTGKCTDEFPDVYTRVASYLDWIHENAGANNLDE</sequence>
<reference evidence="7" key="1">
    <citation type="submission" date="2025-08" db="UniProtKB">
        <authorList>
            <consortium name="RefSeq"/>
        </authorList>
    </citation>
    <scope>IDENTIFICATION</scope>
    <source>
        <strain evidence="7">14028-0561.14</strain>
        <tissue evidence="7">Whole fly</tissue>
    </source>
</reference>
<evidence type="ECO:0000256" key="2">
    <source>
        <dbReference type="ARBA" id="ARBA00024195"/>
    </source>
</evidence>
<dbReference type="RefSeq" id="XP_041633241.2">
    <property type="nucleotide sequence ID" value="XM_041777307.2"/>
</dbReference>
<evidence type="ECO:0000256" key="3">
    <source>
        <dbReference type="RuleBase" id="RU363034"/>
    </source>
</evidence>
<keyword evidence="4" id="KW-0732">Signal</keyword>
<dbReference type="SMART" id="SM00020">
    <property type="entry name" value="Tryp_SPc"/>
    <property type="match status" value="1"/>
</dbReference>
<evidence type="ECO:0000313" key="6">
    <source>
        <dbReference type="Proteomes" id="UP001652661"/>
    </source>
</evidence>
<dbReference type="PANTHER" id="PTHR24256">
    <property type="entry name" value="TRYPTASE-RELATED"/>
    <property type="match status" value="1"/>
</dbReference>
<dbReference type="InterPro" id="IPR033116">
    <property type="entry name" value="TRYPSIN_SER"/>
</dbReference>
<feature type="signal peptide" evidence="4">
    <location>
        <begin position="1"/>
        <end position="19"/>
    </location>
</feature>
<dbReference type="Gene3D" id="2.40.10.10">
    <property type="entry name" value="Trypsin-like serine proteases"/>
    <property type="match status" value="1"/>
</dbReference>
<keyword evidence="1" id="KW-1015">Disulfide bond</keyword>
<protein>
    <submittedName>
        <fullName evidence="7">Brachyurin-like</fullName>
    </submittedName>
</protein>
<accession>A0ABM3C872</accession>
<evidence type="ECO:0000259" key="5">
    <source>
        <dbReference type="PROSITE" id="PS50240"/>
    </source>
</evidence>
<dbReference type="SUPFAM" id="SSF50494">
    <property type="entry name" value="Trypsin-like serine proteases"/>
    <property type="match status" value="1"/>
</dbReference>
<evidence type="ECO:0000256" key="4">
    <source>
        <dbReference type="SAM" id="SignalP"/>
    </source>
</evidence>
<feature type="domain" description="Peptidase S1" evidence="5">
    <location>
        <begin position="27"/>
        <end position="271"/>
    </location>
</feature>
<dbReference type="InterPro" id="IPR043504">
    <property type="entry name" value="Peptidase_S1_PA_chymotrypsin"/>
</dbReference>
<dbReference type="InterPro" id="IPR051487">
    <property type="entry name" value="Ser/Thr_Proteases_Immune/Dev"/>
</dbReference>
<dbReference type="PRINTS" id="PR00722">
    <property type="entry name" value="CHYMOTRYPSIN"/>
</dbReference>
<dbReference type="Proteomes" id="UP001652661">
    <property type="component" value="Chromosome 3L"/>
</dbReference>
<proteinExistence type="inferred from homology"/>
<dbReference type="InterPro" id="IPR009003">
    <property type="entry name" value="Peptidase_S1_PA"/>
</dbReference>
<keyword evidence="6" id="KW-1185">Reference proteome</keyword>
<keyword evidence="3" id="KW-0720">Serine protease</keyword>
<dbReference type="PROSITE" id="PS50240">
    <property type="entry name" value="TRYPSIN_DOM"/>
    <property type="match status" value="1"/>
</dbReference>
<dbReference type="PROSITE" id="PS00134">
    <property type="entry name" value="TRYPSIN_HIS"/>
    <property type="match status" value="1"/>
</dbReference>
<dbReference type="PROSITE" id="PS00135">
    <property type="entry name" value="TRYPSIN_SER"/>
    <property type="match status" value="1"/>
</dbReference>
<evidence type="ECO:0000256" key="1">
    <source>
        <dbReference type="ARBA" id="ARBA00023157"/>
    </source>
</evidence>
<dbReference type="GeneID" id="108071579"/>
<dbReference type="CDD" id="cd00190">
    <property type="entry name" value="Tryp_SPc"/>
    <property type="match status" value="1"/>
</dbReference>
<gene>
    <name evidence="7" type="primary">LOC108071579</name>
</gene>
<dbReference type="InterPro" id="IPR001254">
    <property type="entry name" value="Trypsin_dom"/>
</dbReference>
<organism evidence="6 7">
    <name type="scientific">Drosophila kikkawai</name>
    <name type="common">Fruit fly</name>
    <dbReference type="NCBI Taxonomy" id="30033"/>
    <lineage>
        <taxon>Eukaryota</taxon>
        <taxon>Metazoa</taxon>
        <taxon>Ecdysozoa</taxon>
        <taxon>Arthropoda</taxon>
        <taxon>Hexapoda</taxon>
        <taxon>Insecta</taxon>
        <taxon>Pterygota</taxon>
        <taxon>Neoptera</taxon>
        <taxon>Endopterygota</taxon>
        <taxon>Diptera</taxon>
        <taxon>Brachycera</taxon>
        <taxon>Muscomorpha</taxon>
        <taxon>Ephydroidea</taxon>
        <taxon>Drosophilidae</taxon>
        <taxon>Drosophila</taxon>
        <taxon>Sophophora</taxon>
    </lineage>
</organism>
<evidence type="ECO:0000313" key="7">
    <source>
        <dbReference type="RefSeq" id="XP_041633241.2"/>
    </source>
</evidence>
<keyword evidence="3" id="KW-0378">Hydrolase</keyword>
<feature type="chain" id="PRO_5046808938" evidence="4">
    <location>
        <begin position="20"/>
        <end position="277"/>
    </location>
</feature>
<name>A0ABM3C872_DROKI</name>